<evidence type="ECO:0000256" key="1">
    <source>
        <dbReference type="ARBA" id="ARBA00022448"/>
    </source>
</evidence>
<keyword evidence="6" id="KW-0408">Iron</keyword>
<dbReference type="GO" id="GO:0051539">
    <property type="term" value="F:4 iron, 4 sulfur cluster binding"/>
    <property type="evidence" value="ECO:0007669"/>
    <property type="project" value="UniProtKB-KW"/>
</dbReference>
<feature type="domain" description="4Fe-4S ferredoxin-type" evidence="8">
    <location>
        <begin position="85"/>
        <end position="114"/>
    </location>
</feature>
<feature type="domain" description="4Fe-4S ferredoxin-type" evidence="8">
    <location>
        <begin position="2"/>
        <end position="31"/>
    </location>
</feature>
<keyword evidence="4" id="KW-0677">Repeat</keyword>
<dbReference type="CDD" id="cd16374">
    <property type="entry name" value="DMSOR_beta_like"/>
    <property type="match status" value="1"/>
</dbReference>
<keyword evidence="2" id="KW-0004">4Fe-4S</keyword>
<dbReference type="InterPro" id="IPR050954">
    <property type="entry name" value="ET_IronSulfur_Cluster-Binding"/>
</dbReference>
<dbReference type="PROSITE" id="PS51379">
    <property type="entry name" value="4FE4S_FER_2"/>
    <property type="match status" value="3"/>
</dbReference>
<gene>
    <name evidence="9" type="ORF">AKJ66_01600</name>
</gene>
<evidence type="ECO:0000256" key="7">
    <source>
        <dbReference type="ARBA" id="ARBA00023014"/>
    </source>
</evidence>
<evidence type="ECO:0000256" key="2">
    <source>
        <dbReference type="ARBA" id="ARBA00022485"/>
    </source>
</evidence>
<proteinExistence type="predicted"/>
<comment type="caution">
    <text evidence="9">The sequence shown here is derived from an EMBL/GenBank/DDBJ whole genome shotgun (WGS) entry which is preliminary data.</text>
</comment>
<feature type="domain" description="4Fe-4S ferredoxin-type" evidence="8">
    <location>
        <begin position="51"/>
        <end position="83"/>
    </location>
</feature>
<keyword evidence="3" id="KW-0479">Metal-binding</keyword>
<dbReference type="Pfam" id="PF12800">
    <property type="entry name" value="Fer4_4"/>
    <property type="match status" value="1"/>
</dbReference>
<dbReference type="Proteomes" id="UP000070657">
    <property type="component" value="Unassembled WGS sequence"/>
</dbReference>
<dbReference type="InterPro" id="IPR017900">
    <property type="entry name" value="4Fe4S_Fe_S_CS"/>
</dbReference>
<dbReference type="PANTHER" id="PTHR43177:SF5">
    <property type="entry name" value="ANAEROBIC DIMETHYL SULFOXIDE REDUCTASE CHAIN B-RELATED"/>
    <property type="match status" value="1"/>
</dbReference>
<evidence type="ECO:0000256" key="3">
    <source>
        <dbReference type="ARBA" id="ARBA00022723"/>
    </source>
</evidence>
<dbReference type="GO" id="GO:0016491">
    <property type="term" value="F:oxidoreductase activity"/>
    <property type="evidence" value="ECO:0007669"/>
    <property type="project" value="UniProtKB-ARBA"/>
</dbReference>
<accession>A0A133UHC4</accession>
<evidence type="ECO:0000259" key="8">
    <source>
        <dbReference type="PROSITE" id="PS51379"/>
    </source>
</evidence>
<protein>
    <recommendedName>
        <fullName evidence="8">4Fe-4S ferredoxin-type domain-containing protein</fullName>
    </recommendedName>
</protein>
<evidence type="ECO:0000256" key="4">
    <source>
        <dbReference type="ARBA" id="ARBA00022737"/>
    </source>
</evidence>
<evidence type="ECO:0000313" key="10">
    <source>
        <dbReference type="Proteomes" id="UP000070657"/>
    </source>
</evidence>
<dbReference type="SUPFAM" id="SSF54862">
    <property type="entry name" value="4Fe-4S ferredoxins"/>
    <property type="match status" value="1"/>
</dbReference>
<organism evidence="9 10">
    <name type="scientific">candidate division MSBL1 archaeon SCGC-AAA259E22</name>
    <dbReference type="NCBI Taxonomy" id="1698265"/>
    <lineage>
        <taxon>Archaea</taxon>
        <taxon>Methanobacteriati</taxon>
        <taxon>Methanobacteriota</taxon>
        <taxon>candidate division MSBL1</taxon>
    </lineage>
</organism>
<keyword evidence="1" id="KW-0813">Transport</keyword>
<dbReference type="Gene3D" id="3.30.70.20">
    <property type="match status" value="2"/>
</dbReference>
<dbReference type="InterPro" id="IPR017896">
    <property type="entry name" value="4Fe4S_Fe-S-bd"/>
</dbReference>
<name>A0A133UHC4_9EURY</name>
<dbReference type="PROSITE" id="PS00198">
    <property type="entry name" value="4FE4S_FER_1"/>
    <property type="match status" value="1"/>
</dbReference>
<dbReference type="PANTHER" id="PTHR43177">
    <property type="entry name" value="PROTEIN NRFC"/>
    <property type="match status" value="1"/>
</dbReference>
<keyword evidence="7" id="KW-0411">Iron-sulfur</keyword>
<keyword evidence="5" id="KW-0249">Electron transport</keyword>
<dbReference type="Pfam" id="PF13247">
    <property type="entry name" value="Fer4_11"/>
    <property type="match status" value="1"/>
</dbReference>
<evidence type="ECO:0000256" key="6">
    <source>
        <dbReference type="ARBA" id="ARBA00023004"/>
    </source>
</evidence>
<reference evidence="9 10" key="1">
    <citation type="journal article" date="2016" name="Sci. Rep.">
        <title>Metabolic traits of an uncultured archaeal lineage -MSBL1- from brine pools of the Red Sea.</title>
        <authorList>
            <person name="Mwirichia R."/>
            <person name="Alam I."/>
            <person name="Rashid M."/>
            <person name="Vinu M."/>
            <person name="Ba-Alawi W."/>
            <person name="Anthony Kamau A."/>
            <person name="Kamanda Ngugi D."/>
            <person name="Goker M."/>
            <person name="Klenk H.P."/>
            <person name="Bajic V."/>
            <person name="Stingl U."/>
        </authorList>
    </citation>
    <scope>NUCLEOTIDE SEQUENCE [LARGE SCALE GENOMIC DNA]</scope>
    <source>
        <strain evidence="9">SCGC-AAA259E22</strain>
    </source>
</reference>
<sequence length="208" mass="22903">MKTVLVNPERCVGCMQCQVACAIEHSQSKNLYEAVFESPKPRERIYASPGMYLNTSFPNKCRHCKPAPCLEICPTNAIGRDEDTDIVTIDGDKCITCAMCAMACPYDVIRYYKSSKTIDPDKEVATKCDNCIERQRRGEEPACVEVCKVDALVFGDVNKLEDTATGRLTKAMSAARGAIETGAPTTPGNYEAWQAWGEEVGKINKKEG</sequence>
<dbReference type="GO" id="GO:0046872">
    <property type="term" value="F:metal ion binding"/>
    <property type="evidence" value="ECO:0007669"/>
    <property type="project" value="UniProtKB-KW"/>
</dbReference>
<dbReference type="AlphaFoldDB" id="A0A133UHC4"/>
<evidence type="ECO:0000256" key="5">
    <source>
        <dbReference type="ARBA" id="ARBA00022982"/>
    </source>
</evidence>
<dbReference type="EMBL" id="LHXP01000013">
    <property type="protein sequence ID" value="KXA93595.1"/>
    <property type="molecule type" value="Genomic_DNA"/>
</dbReference>
<dbReference type="PATRIC" id="fig|1698265.3.peg.157"/>
<evidence type="ECO:0000313" key="9">
    <source>
        <dbReference type="EMBL" id="KXA93595.1"/>
    </source>
</evidence>
<keyword evidence="10" id="KW-1185">Reference proteome</keyword>